<gene>
    <name evidence="1" type="ORF">M9H77_28474</name>
</gene>
<name>A0ACC0AG23_CATRO</name>
<protein>
    <submittedName>
        <fullName evidence="1">Uncharacterized protein</fullName>
    </submittedName>
</protein>
<keyword evidence="2" id="KW-1185">Reference proteome</keyword>
<dbReference type="Proteomes" id="UP001060085">
    <property type="component" value="Linkage Group LG06"/>
</dbReference>
<accession>A0ACC0AG23</accession>
<organism evidence="1 2">
    <name type="scientific">Catharanthus roseus</name>
    <name type="common">Madagascar periwinkle</name>
    <name type="synonym">Vinca rosea</name>
    <dbReference type="NCBI Taxonomy" id="4058"/>
    <lineage>
        <taxon>Eukaryota</taxon>
        <taxon>Viridiplantae</taxon>
        <taxon>Streptophyta</taxon>
        <taxon>Embryophyta</taxon>
        <taxon>Tracheophyta</taxon>
        <taxon>Spermatophyta</taxon>
        <taxon>Magnoliopsida</taxon>
        <taxon>eudicotyledons</taxon>
        <taxon>Gunneridae</taxon>
        <taxon>Pentapetalae</taxon>
        <taxon>asterids</taxon>
        <taxon>lamiids</taxon>
        <taxon>Gentianales</taxon>
        <taxon>Apocynaceae</taxon>
        <taxon>Rauvolfioideae</taxon>
        <taxon>Vinceae</taxon>
        <taxon>Catharanthinae</taxon>
        <taxon>Catharanthus</taxon>
    </lineage>
</organism>
<evidence type="ECO:0000313" key="1">
    <source>
        <dbReference type="EMBL" id="KAI5659681.1"/>
    </source>
</evidence>
<proteinExistence type="predicted"/>
<evidence type="ECO:0000313" key="2">
    <source>
        <dbReference type="Proteomes" id="UP001060085"/>
    </source>
</evidence>
<sequence length="206" mass="22781">MKKNRKQGRNAIEEILCLSAQRGYTVFYRNCEYNKILSDIVVAHPTSIEIIRTWTYVLIMDITYKTNMYVILHDLASLLDQISTGTISKVKEILIGKSSGSGSGSGSGYGSGSCGRGRPPRAPRGRGMGRGCSSGRSSLSSVIDLSTPSTFSFFDAFIGFVYPFIENWKNVIGDGNCGYQVVADFVFIDENQWPRSIDECLLNWSI</sequence>
<dbReference type="EMBL" id="CM044706">
    <property type="protein sequence ID" value="KAI5659681.1"/>
    <property type="molecule type" value="Genomic_DNA"/>
</dbReference>
<reference evidence="2" key="1">
    <citation type="journal article" date="2023" name="Nat. Plants">
        <title>Single-cell RNA sequencing provides a high-resolution roadmap for understanding the multicellular compartmentation of specialized metabolism.</title>
        <authorList>
            <person name="Sun S."/>
            <person name="Shen X."/>
            <person name="Li Y."/>
            <person name="Li Y."/>
            <person name="Wang S."/>
            <person name="Li R."/>
            <person name="Zhang H."/>
            <person name="Shen G."/>
            <person name="Guo B."/>
            <person name="Wei J."/>
            <person name="Xu J."/>
            <person name="St-Pierre B."/>
            <person name="Chen S."/>
            <person name="Sun C."/>
        </authorList>
    </citation>
    <scope>NUCLEOTIDE SEQUENCE [LARGE SCALE GENOMIC DNA]</scope>
</reference>
<comment type="caution">
    <text evidence="1">The sequence shown here is derived from an EMBL/GenBank/DDBJ whole genome shotgun (WGS) entry which is preliminary data.</text>
</comment>